<evidence type="ECO:0000256" key="9">
    <source>
        <dbReference type="ARBA" id="ARBA00023326"/>
    </source>
</evidence>
<feature type="active site" description="Proton donor" evidence="10">
    <location>
        <position position="215"/>
    </location>
</feature>
<dbReference type="GO" id="GO:0031176">
    <property type="term" value="F:endo-1,4-beta-xylanase activity"/>
    <property type="evidence" value="ECO:0007669"/>
    <property type="project" value="UniProtKB-UniRule"/>
</dbReference>
<comment type="catalytic activity">
    <reaction evidence="1 10 11">
        <text>Endohydrolysis of (1-&gt;4)-beta-D-xylosidic linkages in xylans.</text>
        <dbReference type="EC" id="3.2.1.8"/>
    </reaction>
</comment>
<evidence type="ECO:0000256" key="3">
    <source>
        <dbReference type="ARBA" id="ARBA00007792"/>
    </source>
</evidence>
<dbReference type="InterPro" id="IPR013319">
    <property type="entry name" value="GH11/12"/>
</dbReference>
<proteinExistence type="inferred from homology"/>
<evidence type="ECO:0000259" key="14">
    <source>
        <dbReference type="PROSITE" id="PS51761"/>
    </source>
</evidence>
<dbReference type="PROSITE" id="PS51761">
    <property type="entry name" value="GH11_3"/>
    <property type="match status" value="1"/>
</dbReference>
<evidence type="ECO:0000256" key="7">
    <source>
        <dbReference type="ARBA" id="ARBA00023277"/>
    </source>
</evidence>
<dbReference type="InterPro" id="IPR001137">
    <property type="entry name" value="Glyco_hydro_11"/>
</dbReference>
<dbReference type="UniPathway" id="UPA00114"/>
<evidence type="ECO:0000256" key="5">
    <source>
        <dbReference type="ARBA" id="ARBA00022651"/>
    </source>
</evidence>
<keyword evidence="7 10" id="KW-0119">Carbohydrate metabolism</keyword>
<dbReference type="SUPFAM" id="SSF49899">
    <property type="entry name" value="Concanavalin A-like lectins/glucanases"/>
    <property type="match status" value="1"/>
</dbReference>
<dbReference type="EC" id="3.2.1.8" evidence="4 10"/>
<feature type="chain" id="PRO_5009445380" description="Endo-1,4-beta-xylanase" evidence="13">
    <location>
        <begin position="21"/>
        <end position="332"/>
    </location>
</feature>
<dbReference type="GO" id="GO:0045493">
    <property type="term" value="P:xylan catabolic process"/>
    <property type="evidence" value="ECO:0007669"/>
    <property type="project" value="UniProtKB-UniRule"/>
</dbReference>
<evidence type="ECO:0000313" key="15">
    <source>
        <dbReference type="EMBL" id="CZS90051.1"/>
    </source>
</evidence>
<accession>A0A1E1JWG0</accession>
<reference evidence="16" key="1">
    <citation type="submission" date="2016-03" db="EMBL/GenBank/DDBJ databases">
        <authorList>
            <person name="Guldener U."/>
        </authorList>
    </citation>
    <scope>NUCLEOTIDE SEQUENCE [LARGE SCALE GENOMIC DNA]</scope>
    <source>
        <strain evidence="16">04CH-RAC-A.6.1</strain>
    </source>
</reference>
<feature type="compositionally biased region" description="Low complexity" evidence="12">
    <location>
        <begin position="276"/>
        <end position="314"/>
    </location>
</feature>
<dbReference type="PANTHER" id="PTHR46828:SF2">
    <property type="entry name" value="ENDO-1,4-BETA-XYLANASE A-RELATED"/>
    <property type="match status" value="1"/>
</dbReference>
<evidence type="ECO:0000313" key="16">
    <source>
        <dbReference type="Proteomes" id="UP000178912"/>
    </source>
</evidence>
<feature type="compositionally biased region" description="Low complexity" evidence="12">
    <location>
        <begin position="231"/>
        <end position="243"/>
    </location>
</feature>
<protein>
    <recommendedName>
        <fullName evidence="4 10">Endo-1,4-beta-xylanase</fullName>
        <ecNumber evidence="4 10">3.2.1.8</ecNumber>
    </recommendedName>
</protein>
<keyword evidence="9 10" id="KW-0624">Polysaccharide degradation</keyword>
<feature type="signal peptide" evidence="13">
    <location>
        <begin position="1"/>
        <end position="20"/>
    </location>
</feature>
<evidence type="ECO:0000256" key="13">
    <source>
        <dbReference type="SAM" id="SignalP"/>
    </source>
</evidence>
<evidence type="ECO:0000256" key="12">
    <source>
        <dbReference type="SAM" id="MobiDB-lite"/>
    </source>
</evidence>
<evidence type="ECO:0000256" key="11">
    <source>
        <dbReference type="RuleBase" id="RU362015"/>
    </source>
</evidence>
<evidence type="ECO:0000256" key="4">
    <source>
        <dbReference type="ARBA" id="ARBA00012590"/>
    </source>
</evidence>
<evidence type="ECO:0000256" key="6">
    <source>
        <dbReference type="ARBA" id="ARBA00022801"/>
    </source>
</evidence>
<feature type="active site" description="Nucleophile" evidence="10">
    <location>
        <position position="122"/>
    </location>
</feature>
<dbReference type="PANTHER" id="PTHR46828">
    <property type="entry name" value="ENDO-1,4-BETA-XYLANASE A-RELATED"/>
    <property type="match status" value="1"/>
</dbReference>
<dbReference type="Gene3D" id="2.60.120.180">
    <property type="match status" value="1"/>
</dbReference>
<dbReference type="InterPro" id="IPR013320">
    <property type="entry name" value="ConA-like_dom_sf"/>
</dbReference>
<sequence length="332" mass="34187">MHSFVQIFVASAALVSSVLALPANISSELTKRTSVSGFKDNYYFTYWNDGKSQASYNNGAAGSYALSWGKGGNLLAGKGFKPGSTSKTICYGGQYAPNGNSYLSLYGWSLGKGSNQLAGMVEYYVVENHASDYDPSRAAQVVGTLVSDGSTYKILQTTRHQQPSILGSATFRQFWSVRVDKRSSGTVTFQNHVNAWAKAGMKLGEVMDYQIIATEGYMSSGSSSITVSECAAGSGNKNGSTGATTGGSTGGKTGGSTGGNTGGGSTGGSSGGSSTGGKTTPTTPTTGKSTPAPSHPASKNGSNGKNTNKNNNKGHWAPWWGQKGKPPGNNGH</sequence>
<gene>
    <name evidence="15" type="ORF">RAG0_01184</name>
</gene>
<evidence type="ECO:0000256" key="1">
    <source>
        <dbReference type="ARBA" id="ARBA00000681"/>
    </source>
</evidence>
<evidence type="ECO:0000256" key="2">
    <source>
        <dbReference type="ARBA" id="ARBA00004851"/>
    </source>
</evidence>
<feature type="region of interest" description="Disordered" evidence="12">
    <location>
        <begin position="226"/>
        <end position="332"/>
    </location>
</feature>
<keyword evidence="6 10" id="KW-0378">Hydrolase</keyword>
<feature type="domain" description="GH11" evidence="14">
    <location>
        <begin position="30"/>
        <end position="228"/>
    </location>
</feature>
<organism evidence="15 16">
    <name type="scientific">Rhynchosporium agropyri</name>
    <dbReference type="NCBI Taxonomy" id="914238"/>
    <lineage>
        <taxon>Eukaryota</taxon>
        <taxon>Fungi</taxon>
        <taxon>Dikarya</taxon>
        <taxon>Ascomycota</taxon>
        <taxon>Pezizomycotina</taxon>
        <taxon>Leotiomycetes</taxon>
        <taxon>Helotiales</taxon>
        <taxon>Ploettnerulaceae</taxon>
        <taxon>Rhynchosporium</taxon>
    </lineage>
</organism>
<dbReference type="AlphaFoldDB" id="A0A1E1JWG0"/>
<keyword evidence="8 10" id="KW-0326">Glycosidase</keyword>
<comment type="similarity">
    <text evidence="3 10 11">Belongs to the glycosyl hydrolase 11 (cellulase G) family.</text>
</comment>
<comment type="pathway">
    <text evidence="2 10 11">Glycan degradation; xylan degradation.</text>
</comment>
<dbReference type="Pfam" id="PF00457">
    <property type="entry name" value="Glyco_hydro_11"/>
    <property type="match status" value="1"/>
</dbReference>
<evidence type="ECO:0000256" key="10">
    <source>
        <dbReference type="PROSITE-ProRule" id="PRU01097"/>
    </source>
</evidence>
<feature type="compositionally biased region" description="Gly residues" evidence="12">
    <location>
        <begin position="244"/>
        <end position="275"/>
    </location>
</feature>
<keyword evidence="5 10" id="KW-0858">Xylan degradation</keyword>
<dbReference type="PRINTS" id="PR00911">
    <property type="entry name" value="GLHYDRLASE11"/>
</dbReference>
<keyword evidence="16" id="KW-1185">Reference proteome</keyword>
<dbReference type="EMBL" id="FJUX01000004">
    <property type="protein sequence ID" value="CZS90051.1"/>
    <property type="molecule type" value="Genomic_DNA"/>
</dbReference>
<dbReference type="Proteomes" id="UP000178912">
    <property type="component" value="Unassembled WGS sequence"/>
</dbReference>
<name>A0A1E1JWG0_9HELO</name>
<evidence type="ECO:0000256" key="8">
    <source>
        <dbReference type="ARBA" id="ARBA00023295"/>
    </source>
</evidence>
<dbReference type="OrthoDB" id="2115822at2759"/>
<keyword evidence="13" id="KW-0732">Signal</keyword>
<dbReference type="InterPro" id="IPR033123">
    <property type="entry name" value="GH11_dom"/>
</dbReference>